<gene>
    <name evidence="1" type="ORF">HYY20_07525</name>
</gene>
<dbReference type="Pfam" id="PF13267">
    <property type="entry name" value="DUF4058"/>
    <property type="match status" value="1"/>
</dbReference>
<accession>A0A932CNM9</accession>
<protein>
    <submittedName>
        <fullName evidence="1">DUF4058 family protein</fullName>
    </submittedName>
</protein>
<dbReference type="InterPro" id="IPR025132">
    <property type="entry name" value="DUF4058"/>
</dbReference>
<sequence length="261" mass="29596">MPSPFPGMDPYLEGRTIWPDLHHGLITAIRDALAPQVAPGYYVRIEQRTYIVEVDGEERIARPDVTVITASSETEPPGEGQVATAVAAISQTVTLPQFEEIRQGYLEIREVQTHEVITVIELLSPSNKVPGEGRKEYEAKRRHVLCTLTNFVEIDLLRAGEPLAMKPRPKSDYRILVRAEWEGSRARLYAFGVRQPIPEVPVPLRYGEKEARLALGRLLSEIYERARYDLSLDYHQPPEPPLSSEDAPWAEELLRANRLRP</sequence>
<evidence type="ECO:0000313" key="2">
    <source>
        <dbReference type="Proteomes" id="UP000769766"/>
    </source>
</evidence>
<evidence type="ECO:0000313" key="1">
    <source>
        <dbReference type="EMBL" id="MBI2876716.1"/>
    </source>
</evidence>
<dbReference type="AlphaFoldDB" id="A0A932CNM9"/>
<name>A0A932CNM9_UNCTE</name>
<comment type="caution">
    <text evidence="1">The sequence shown here is derived from an EMBL/GenBank/DDBJ whole genome shotgun (WGS) entry which is preliminary data.</text>
</comment>
<proteinExistence type="predicted"/>
<reference evidence="1" key="1">
    <citation type="submission" date="2020-07" db="EMBL/GenBank/DDBJ databases">
        <title>Huge and variable diversity of episymbiotic CPR bacteria and DPANN archaea in groundwater ecosystems.</title>
        <authorList>
            <person name="He C.Y."/>
            <person name="Keren R."/>
            <person name="Whittaker M."/>
            <person name="Farag I.F."/>
            <person name="Doudna J."/>
            <person name="Cate J.H.D."/>
            <person name="Banfield J.F."/>
        </authorList>
    </citation>
    <scope>NUCLEOTIDE SEQUENCE</scope>
    <source>
        <strain evidence="1">NC_groundwater_672_Ag_B-0.1um_62_36</strain>
    </source>
</reference>
<dbReference type="Proteomes" id="UP000769766">
    <property type="component" value="Unassembled WGS sequence"/>
</dbReference>
<organism evidence="1 2">
    <name type="scientific">Tectimicrobiota bacterium</name>
    <dbReference type="NCBI Taxonomy" id="2528274"/>
    <lineage>
        <taxon>Bacteria</taxon>
        <taxon>Pseudomonadati</taxon>
        <taxon>Nitrospinota/Tectimicrobiota group</taxon>
        <taxon>Candidatus Tectimicrobiota</taxon>
    </lineage>
</organism>
<dbReference type="EMBL" id="JACPRF010000226">
    <property type="protein sequence ID" value="MBI2876716.1"/>
    <property type="molecule type" value="Genomic_DNA"/>
</dbReference>